<evidence type="ECO:0000313" key="4">
    <source>
        <dbReference type="Proteomes" id="UP000229757"/>
    </source>
</evidence>
<protein>
    <submittedName>
        <fullName evidence="3">Iron-sulfur cluster assembly protein SufA</fullName>
    </submittedName>
</protein>
<dbReference type="EMBL" id="CP011797">
    <property type="protein sequence ID" value="ATX77189.1"/>
    <property type="molecule type" value="Genomic_DNA"/>
</dbReference>
<sequence length="123" mass="13329">MSVQSFDPKALQTPNITMTDAAVGHFRKQLAQADKASVRLFIQESGCSGYMYKIDFVAAAEPGDLSLVMADDVTLHVQQEALAILQGTEIDFKKDGLNQLIKFNNPNVTAECGCGESFVVEAD</sequence>
<dbReference type="KEGG" id="rfo:REIFOR_02054"/>
<reference evidence="3 4" key="1">
    <citation type="journal article" date="2017" name="Environ. Microbiol.">
        <title>Genomic and physiological analyses of 'Reinekea forsetii' reveal a versatile opportunistic lifestyle during spring algae blooms.</title>
        <authorList>
            <person name="Avci B."/>
            <person name="Hahnke R.L."/>
            <person name="Chafee M."/>
            <person name="Fischer T."/>
            <person name="Gruber-Vodicka H."/>
            <person name="Tegetmeyer H.E."/>
            <person name="Harder J."/>
            <person name="Fuchs B.M."/>
            <person name="Amann R.I."/>
            <person name="Teeling H."/>
        </authorList>
    </citation>
    <scope>NUCLEOTIDE SEQUENCE [LARGE SCALE GENOMIC DNA]</scope>
    <source>
        <strain evidence="3 4">Hel1_31_D35</strain>
    </source>
</reference>
<comment type="similarity">
    <text evidence="1">Belongs to the HesB/IscA family.</text>
</comment>
<dbReference type="InterPro" id="IPR016092">
    <property type="entry name" value="ATAP"/>
</dbReference>
<dbReference type="InterPro" id="IPR000361">
    <property type="entry name" value="ATAP_core_dom"/>
</dbReference>
<dbReference type="RefSeq" id="WP_100257467.1">
    <property type="nucleotide sequence ID" value="NZ_CP011797.1"/>
</dbReference>
<keyword evidence="4" id="KW-1185">Reference proteome</keyword>
<dbReference type="SUPFAM" id="SSF89360">
    <property type="entry name" value="HesB-like domain"/>
    <property type="match status" value="1"/>
</dbReference>
<name>A0A2K8KSY6_9GAMM</name>
<dbReference type="InterPro" id="IPR050322">
    <property type="entry name" value="Fe-S_cluster_asmbl/transfer"/>
</dbReference>
<dbReference type="GO" id="GO:0005829">
    <property type="term" value="C:cytosol"/>
    <property type="evidence" value="ECO:0007669"/>
    <property type="project" value="TreeGrafter"/>
</dbReference>
<evidence type="ECO:0000259" key="2">
    <source>
        <dbReference type="Pfam" id="PF01521"/>
    </source>
</evidence>
<dbReference type="GO" id="GO:0016226">
    <property type="term" value="P:iron-sulfur cluster assembly"/>
    <property type="evidence" value="ECO:0007669"/>
    <property type="project" value="InterPro"/>
</dbReference>
<accession>A0A2K8KSY6</accession>
<organism evidence="3 4">
    <name type="scientific">Reinekea forsetii</name>
    <dbReference type="NCBI Taxonomy" id="1336806"/>
    <lineage>
        <taxon>Bacteria</taxon>
        <taxon>Pseudomonadati</taxon>
        <taxon>Pseudomonadota</taxon>
        <taxon>Gammaproteobacteria</taxon>
        <taxon>Oceanospirillales</taxon>
        <taxon>Saccharospirillaceae</taxon>
        <taxon>Reinekea</taxon>
    </lineage>
</organism>
<gene>
    <name evidence="3" type="primary">sufA</name>
    <name evidence="3" type="ORF">REIFOR_02054</name>
</gene>
<dbReference type="OrthoDB" id="9801228at2"/>
<evidence type="ECO:0000256" key="1">
    <source>
        <dbReference type="ARBA" id="ARBA00006718"/>
    </source>
</evidence>
<dbReference type="PANTHER" id="PTHR10072">
    <property type="entry name" value="IRON-SULFUR CLUSTER ASSEMBLY PROTEIN"/>
    <property type="match status" value="1"/>
</dbReference>
<dbReference type="Gene3D" id="2.60.300.12">
    <property type="entry name" value="HesB-like domain"/>
    <property type="match status" value="1"/>
</dbReference>
<dbReference type="GO" id="GO:0051537">
    <property type="term" value="F:2 iron, 2 sulfur cluster binding"/>
    <property type="evidence" value="ECO:0007669"/>
    <property type="project" value="TreeGrafter"/>
</dbReference>
<evidence type="ECO:0000313" key="3">
    <source>
        <dbReference type="EMBL" id="ATX77189.1"/>
    </source>
</evidence>
<dbReference type="Proteomes" id="UP000229757">
    <property type="component" value="Chromosome"/>
</dbReference>
<dbReference type="Pfam" id="PF01521">
    <property type="entry name" value="Fe-S_biosyn"/>
    <property type="match status" value="1"/>
</dbReference>
<dbReference type="PANTHER" id="PTHR10072:SF47">
    <property type="entry name" value="PROTEIN SUFA"/>
    <property type="match status" value="1"/>
</dbReference>
<dbReference type="InterPro" id="IPR035903">
    <property type="entry name" value="HesB-like_dom_sf"/>
</dbReference>
<feature type="domain" description="Core" evidence="2">
    <location>
        <begin position="15"/>
        <end position="116"/>
    </location>
</feature>
<proteinExistence type="inferred from homology"/>
<dbReference type="NCBIfam" id="TIGR00049">
    <property type="entry name" value="iron-sulfur cluster assembly accessory protein"/>
    <property type="match status" value="1"/>
</dbReference>
<dbReference type="AlphaFoldDB" id="A0A2K8KSY6"/>